<gene>
    <name evidence="2" type="ORF">J2T09_000804</name>
</gene>
<evidence type="ECO:0000313" key="2">
    <source>
        <dbReference type="EMBL" id="MDP9836062.1"/>
    </source>
</evidence>
<dbReference type="RefSeq" id="WP_306831333.1">
    <property type="nucleotide sequence ID" value="NZ_JAUSRF010000002.1"/>
</dbReference>
<proteinExistence type="predicted"/>
<dbReference type="Proteomes" id="UP001241472">
    <property type="component" value="Unassembled WGS sequence"/>
</dbReference>
<comment type="caution">
    <text evidence="2">The sequence shown here is derived from an EMBL/GenBank/DDBJ whole genome shotgun (WGS) entry which is preliminary data.</text>
</comment>
<evidence type="ECO:0000313" key="3">
    <source>
        <dbReference type="Proteomes" id="UP001241472"/>
    </source>
</evidence>
<keyword evidence="3" id="KW-1185">Reference proteome</keyword>
<accession>A0ABT9PNP4</accession>
<dbReference type="SMART" id="SM00880">
    <property type="entry name" value="CHAD"/>
    <property type="match status" value="1"/>
</dbReference>
<organism evidence="2 3">
    <name type="scientific">Neorhizobium huautlense</name>
    <dbReference type="NCBI Taxonomy" id="67774"/>
    <lineage>
        <taxon>Bacteria</taxon>
        <taxon>Pseudomonadati</taxon>
        <taxon>Pseudomonadota</taxon>
        <taxon>Alphaproteobacteria</taxon>
        <taxon>Hyphomicrobiales</taxon>
        <taxon>Rhizobiaceae</taxon>
        <taxon>Rhizobium/Agrobacterium group</taxon>
        <taxon>Neorhizobium</taxon>
    </lineage>
</organism>
<sequence>MAYRIRPSEPLTQEIRAVAEKQLGRAVTLLEEQPDGQHKAIHDARKRFKRVRALYRLIEPDAKAFRKVENARIRDIAKSLSTARDATALIETTEYLVSDATSAEEIAALTFASNALIERRDRIVADETDLEEKITAAIAEGRAAIDALQTLDLGDSAAKAAKCLGKAWRKQRNAAASALAACHAQPEADVFHELRKSGQIYWMHLSLLRDLWPSAMRAKHDDAKVLVEILGHEHDLSVLTQLINEQPELFGDGDTMARLLGAVISKQQALRHQALRMADSVFADDGEEESRIIAMLWKAAAAS</sequence>
<protein>
    <submittedName>
        <fullName evidence="2">CHAD domain-containing protein</fullName>
    </submittedName>
</protein>
<dbReference type="Pfam" id="PF05235">
    <property type="entry name" value="CHAD"/>
    <property type="match status" value="1"/>
</dbReference>
<dbReference type="PANTHER" id="PTHR39339:SF1">
    <property type="entry name" value="CHAD DOMAIN-CONTAINING PROTEIN"/>
    <property type="match status" value="1"/>
</dbReference>
<dbReference type="Gene3D" id="1.40.20.10">
    <property type="entry name" value="CHAD domain"/>
    <property type="match status" value="1"/>
</dbReference>
<evidence type="ECO:0000259" key="1">
    <source>
        <dbReference type="PROSITE" id="PS51708"/>
    </source>
</evidence>
<dbReference type="PANTHER" id="PTHR39339">
    <property type="entry name" value="SLR1444 PROTEIN"/>
    <property type="match status" value="1"/>
</dbReference>
<dbReference type="EMBL" id="JAUSRF010000002">
    <property type="protein sequence ID" value="MDP9836062.1"/>
    <property type="molecule type" value="Genomic_DNA"/>
</dbReference>
<reference evidence="2 3" key="1">
    <citation type="submission" date="2023-07" db="EMBL/GenBank/DDBJ databases">
        <title>Sorghum-associated microbial communities from plants grown in Nebraska, USA.</title>
        <authorList>
            <person name="Schachtman D."/>
        </authorList>
    </citation>
    <scope>NUCLEOTIDE SEQUENCE [LARGE SCALE GENOMIC DNA]</scope>
    <source>
        <strain evidence="2 3">DS1307</strain>
    </source>
</reference>
<feature type="domain" description="CHAD" evidence="1">
    <location>
        <begin position="8"/>
        <end position="287"/>
    </location>
</feature>
<dbReference type="InterPro" id="IPR038186">
    <property type="entry name" value="CHAD_dom_sf"/>
</dbReference>
<name>A0ABT9PNP4_9HYPH</name>
<dbReference type="InterPro" id="IPR007899">
    <property type="entry name" value="CHAD_dom"/>
</dbReference>
<dbReference type="PROSITE" id="PS51708">
    <property type="entry name" value="CHAD"/>
    <property type="match status" value="1"/>
</dbReference>